<dbReference type="EMBL" id="JAUUTY010000003">
    <property type="protein sequence ID" value="KAK1661267.1"/>
    <property type="molecule type" value="Genomic_DNA"/>
</dbReference>
<feature type="compositionally biased region" description="Basic residues" evidence="1">
    <location>
        <begin position="122"/>
        <end position="134"/>
    </location>
</feature>
<sequence length="428" mass="48302">MSRRQQARNEVPSSLHIRGYTSPPPVPVFPPARPDYAGSDSATSKVWWGGAAASDPNLVSPTDWVNDVHPPEGYVNLLQTPASFPFPHQIPSHPDMPQNYNFVGSSAQHTPLVAAHPSGTKKTQKKASNKRAHSRSINLEDGDDGEPSNKKRMTWTTKEDERLMSAWLSNSNDAISGNYKKNDQYWDAVTAEYNSNTSDTTRKRQMKQCMSRWHKVNKIVNDFHAVYIEISQVYSSGQSEADLMTKVQRKYEKDHGPFLHKDTWEACKKFPKWHAYNAEMHGSKKRDVADLGDVGVKLSAIQTDDIPRPSMGVKKAKAERDGKGKNKQVSKDMEELDRYIEAQEEASKNRTAVLEVQKRISQDKVEASRLALEAAKENKEAKTKAKMLEQYTKLLTHDTSGMPDDMKAEHLKAISLMRETLWGKTHQS</sequence>
<evidence type="ECO:0000313" key="4">
    <source>
        <dbReference type="EMBL" id="KAK1661267.1"/>
    </source>
</evidence>
<protein>
    <recommendedName>
        <fullName evidence="2">Myb-like domain-containing protein</fullName>
    </recommendedName>
</protein>
<dbReference type="PANTHER" id="PTHR45224">
    <property type="entry name" value="OS01G0527900 PROTEIN-RELATED"/>
    <property type="match status" value="1"/>
</dbReference>
<dbReference type="PROSITE" id="PS50090">
    <property type="entry name" value="MYB_LIKE"/>
    <property type="match status" value="1"/>
</dbReference>
<evidence type="ECO:0000313" key="5">
    <source>
        <dbReference type="Proteomes" id="UP001231189"/>
    </source>
</evidence>
<dbReference type="InterPro" id="IPR001005">
    <property type="entry name" value="SANT/Myb"/>
</dbReference>
<dbReference type="AlphaFoldDB" id="A0AAD8WG22"/>
<evidence type="ECO:0000313" key="3">
    <source>
        <dbReference type="EMBL" id="KAK1605791.1"/>
    </source>
</evidence>
<name>A0AAD8WG22_LOLMU</name>
<organism evidence="4 5">
    <name type="scientific">Lolium multiflorum</name>
    <name type="common">Italian ryegrass</name>
    <name type="synonym">Lolium perenne subsp. multiflorum</name>
    <dbReference type="NCBI Taxonomy" id="4521"/>
    <lineage>
        <taxon>Eukaryota</taxon>
        <taxon>Viridiplantae</taxon>
        <taxon>Streptophyta</taxon>
        <taxon>Embryophyta</taxon>
        <taxon>Tracheophyta</taxon>
        <taxon>Spermatophyta</taxon>
        <taxon>Magnoliopsida</taxon>
        <taxon>Liliopsida</taxon>
        <taxon>Poales</taxon>
        <taxon>Poaceae</taxon>
        <taxon>BOP clade</taxon>
        <taxon>Pooideae</taxon>
        <taxon>Poodae</taxon>
        <taxon>Poeae</taxon>
        <taxon>Poeae Chloroplast Group 2 (Poeae type)</taxon>
        <taxon>Loliodinae</taxon>
        <taxon>Loliinae</taxon>
        <taxon>Lolium</taxon>
    </lineage>
</organism>
<dbReference type="PANTHER" id="PTHR45224:SF16">
    <property type="entry name" value="OS01G0527900 PROTEIN"/>
    <property type="match status" value="1"/>
</dbReference>
<feature type="domain" description="Myb-like" evidence="2">
    <location>
        <begin position="147"/>
        <end position="217"/>
    </location>
</feature>
<keyword evidence="5" id="KW-1185">Reference proteome</keyword>
<feature type="compositionally biased region" description="Basic and acidic residues" evidence="1">
    <location>
        <begin position="316"/>
        <end position="332"/>
    </location>
</feature>
<feature type="region of interest" description="Disordered" evidence="1">
    <location>
        <begin position="113"/>
        <end position="152"/>
    </location>
</feature>
<evidence type="ECO:0000259" key="2">
    <source>
        <dbReference type="PROSITE" id="PS50090"/>
    </source>
</evidence>
<feature type="region of interest" description="Disordered" evidence="1">
    <location>
        <begin position="1"/>
        <end position="43"/>
    </location>
</feature>
<proteinExistence type="predicted"/>
<dbReference type="EMBL" id="JAUUTY010000007">
    <property type="protein sequence ID" value="KAK1605791.1"/>
    <property type="molecule type" value="Genomic_DNA"/>
</dbReference>
<reference evidence="4" key="1">
    <citation type="submission" date="2023-07" db="EMBL/GenBank/DDBJ databases">
        <title>A chromosome-level genome assembly of Lolium multiflorum.</title>
        <authorList>
            <person name="Chen Y."/>
            <person name="Copetti D."/>
            <person name="Kolliker R."/>
            <person name="Studer B."/>
        </authorList>
    </citation>
    <scope>NUCLEOTIDE SEQUENCE</scope>
    <source>
        <strain evidence="4">02402/16</strain>
        <tissue evidence="4">Leaf</tissue>
    </source>
</reference>
<dbReference type="Proteomes" id="UP001231189">
    <property type="component" value="Unassembled WGS sequence"/>
</dbReference>
<gene>
    <name evidence="3" type="ORF">QYE76_029464</name>
    <name evidence="4" type="ORF">QYE76_049426</name>
</gene>
<comment type="caution">
    <text evidence="4">The sequence shown here is derived from an EMBL/GenBank/DDBJ whole genome shotgun (WGS) entry which is preliminary data.</text>
</comment>
<accession>A0AAD8WG22</accession>
<feature type="region of interest" description="Disordered" evidence="1">
    <location>
        <begin position="306"/>
        <end position="332"/>
    </location>
</feature>
<evidence type="ECO:0000256" key="1">
    <source>
        <dbReference type="SAM" id="MobiDB-lite"/>
    </source>
</evidence>
<feature type="compositionally biased region" description="Pro residues" evidence="1">
    <location>
        <begin position="22"/>
        <end position="33"/>
    </location>
</feature>